<organism evidence="3">
    <name type="scientific">Chlorella variabilis</name>
    <name type="common">Green alga</name>
    <dbReference type="NCBI Taxonomy" id="554065"/>
    <lineage>
        <taxon>Eukaryota</taxon>
        <taxon>Viridiplantae</taxon>
        <taxon>Chlorophyta</taxon>
        <taxon>core chlorophytes</taxon>
        <taxon>Trebouxiophyceae</taxon>
        <taxon>Chlorellales</taxon>
        <taxon>Chlorellaceae</taxon>
        <taxon>Chlorella clade</taxon>
        <taxon>Chlorella</taxon>
    </lineage>
</organism>
<dbReference type="GeneID" id="17350105"/>
<dbReference type="EMBL" id="GL433885">
    <property type="protein sequence ID" value="EFN50673.1"/>
    <property type="molecule type" value="Genomic_DNA"/>
</dbReference>
<gene>
    <name evidence="2" type="ORF">CHLNCDRAFT_143374</name>
</gene>
<dbReference type="KEGG" id="cvr:CHLNCDRAFT_143374"/>
<dbReference type="RefSeq" id="XP_005852315.1">
    <property type="nucleotide sequence ID" value="XM_005852253.1"/>
</dbReference>
<name>E1ZU25_CHLVA</name>
<evidence type="ECO:0000313" key="2">
    <source>
        <dbReference type="EMBL" id="EFN50673.1"/>
    </source>
</evidence>
<evidence type="ECO:0000313" key="3">
    <source>
        <dbReference type="Proteomes" id="UP000008141"/>
    </source>
</evidence>
<protein>
    <submittedName>
        <fullName evidence="2">Expressed protein</fullName>
    </submittedName>
</protein>
<evidence type="ECO:0000256" key="1">
    <source>
        <dbReference type="SAM" id="MobiDB-lite"/>
    </source>
</evidence>
<dbReference type="AlphaFoldDB" id="E1ZU25"/>
<dbReference type="OrthoDB" id="47330at2759"/>
<feature type="compositionally biased region" description="Polar residues" evidence="1">
    <location>
        <begin position="41"/>
        <end position="62"/>
    </location>
</feature>
<reference evidence="2 3" key="1">
    <citation type="journal article" date="2010" name="Plant Cell">
        <title>The Chlorella variabilis NC64A genome reveals adaptation to photosymbiosis, coevolution with viruses, and cryptic sex.</title>
        <authorList>
            <person name="Blanc G."/>
            <person name="Duncan G."/>
            <person name="Agarkova I."/>
            <person name="Borodovsky M."/>
            <person name="Gurnon J."/>
            <person name="Kuo A."/>
            <person name="Lindquist E."/>
            <person name="Lucas S."/>
            <person name="Pangilinan J."/>
            <person name="Polle J."/>
            <person name="Salamov A."/>
            <person name="Terry A."/>
            <person name="Yamada T."/>
            <person name="Dunigan D.D."/>
            <person name="Grigoriev I.V."/>
            <person name="Claverie J.M."/>
            <person name="Van Etten J.L."/>
        </authorList>
    </citation>
    <scope>NUCLEOTIDE SEQUENCE [LARGE SCALE GENOMIC DNA]</scope>
    <source>
        <strain evidence="2 3">NC64A</strain>
    </source>
</reference>
<feature type="region of interest" description="Disordered" evidence="1">
    <location>
        <begin position="36"/>
        <end position="83"/>
    </location>
</feature>
<dbReference type="Proteomes" id="UP000008141">
    <property type="component" value="Unassembled WGS sequence"/>
</dbReference>
<dbReference type="InParanoid" id="E1ZU25"/>
<proteinExistence type="predicted"/>
<feature type="compositionally biased region" description="Pro residues" evidence="1">
    <location>
        <begin position="69"/>
        <end position="83"/>
    </location>
</feature>
<sequence>MARVAVLSDTQPAVLAEAMPTRWSDFIRNAPMETVRPLGTRSAQPQSPQRYASPQSLTSGSATAFLYPPQQPPPQPPQPPGGF</sequence>
<keyword evidence="3" id="KW-1185">Reference proteome</keyword>
<accession>E1ZU25</accession>